<gene>
    <name evidence="2" type="ORF">ABXS05_24595</name>
</gene>
<evidence type="ECO:0000313" key="3">
    <source>
        <dbReference type="Proteomes" id="UP001555786"/>
    </source>
</evidence>
<organism evidence="2 3">
    <name type="scientific">Labrys neptuniae</name>
    <dbReference type="NCBI Taxonomy" id="376174"/>
    <lineage>
        <taxon>Bacteria</taxon>
        <taxon>Pseudomonadati</taxon>
        <taxon>Pseudomonadota</taxon>
        <taxon>Alphaproteobacteria</taxon>
        <taxon>Hyphomicrobiales</taxon>
        <taxon>Xanthobacteraceae</taxon>
        <taxon>Labrys</taxon>
    </lineage>
</organism>
<name>A0ABV3PSY7_9HYPH</name>
<dbReference type="Proteomes" id="UP001555786">
    <property type="component" value="Unassembled WGS sequence"/>
</dbReference>
<keyword evidence="1" id="KW-0732">Signal</keyword>
<evidence type="ECO:0000313" key="2">
    <source>
        <dbReference type="EMBL" id="MEW9308755.1"/>
    </source>
</evidence>
<sequence length="72" mass="7977">MAWTLIRLLLAAVVLGMPPAAQAEESCHSLTQRGGKVIDSYVMDFGPRDKLYVYILRMPSGQTAKRTSQKPL</sequence>
<feature type="signal peptide" evidence="1">
    <location>
        <begin position="1"/>
        <end position="23"/>
    </location>
</feature>
<dbReference type="RefSeq" id="WP_367625701.1">
    <property type="nucleotide sequence ID" value="NZ_JBFNQD010000010.1"/>
</dbReference>
<proteinExistence type="predicted"/>
<accession>A0ABV3PSY7</accession>
<evidence type="ECO:0000256" key="1">
    <source>
        <dbReference type="SAM" id="SignalP"/>
    </source>
</evidence>
<keyword evidence="3" id="KW-1185">Reference proteome</keyword>
<reference evidence="2 3" key="1">
    <citation type="submission" date="2024-07" db="EMBL/GenBank/DDBJ databases">
        <title>Description of Labrys sedimenti sp. nov., isolated from a diclofenac-degrading enrichment culture.</title>
        <authorList>
            <person name="Tancsics A."/>
            <person name="Csepanyi A."/>
        </authorList>
    </citation>
    <scope>NUCLEOTIDE SEQUENCE [LARGE SCALE GENOMIC DNA]</scope>
    <source>
        <strain evidence="2 3">LMG 23578</strain>
    </source>
</reference>
<feature type="chain" id="PRO_5045178809" evidence="1">
    <location>
        <begin position="24"/>
        <end position="72"/>
    </location>
</feature>
<dbReference type="EMBL" id="JBFNQD010000010">
    <property type="protein sequence ID" value="MEW9308755.1"/>
    <property type="molecule type" value="Genomic_DNA"/>
</dbReference>
<comment type="caution">
    <text evidence="2">The sequence shown here is derived from an EMBL/GenBank/DDBJ whole genome shotgun (WGS) entry which is preliminary data.</text>
</comment>
<protein>
    <submittedName>
        <fullName evidence="2">Uncharacterized protein</fullName>
    </submittedName>
</protein>